<accession>A0ABR7NFK4</accession>
<keyword evidence="2" id="KW-1185">Reference proteome</keyword>
<protein>
    <recommendedName>
        <fullName evidence="3">Phage tail protein</fullName>
    </recommendedName>
</protein>
<evidence type="ECO:0000313" key="1">
    <source>
        <dbReference type="EMBL" id="MBC8574438.1"/>
    </source>
</evidence>
<evidence type="ECO:0000313" key="2">
    <source>
        <dbReference type="Proteomes" id="UP000657421"/>
    </source>
</evidence>
<comment type="caution">
    <text evidence="1">The sequence shown here is derived from an EMBL/GenBank/DDBJ whole genome shotgun (WGS) entry which is preliminary data.</text>
</comment>
<dbReference type="Proteomes" id="UP000657421">
    <property type="component" value="Unassembled WGS sequence"/>
</dbReference>
<reference evidence="1 2" key="1">
    <citation type="submission" date="2020-08" db="EMBL/GenBank/DDBJ databases">
        <title>Genome public.</title>
        <authorList>
            <person name="Liu C."/>
            <person name="Sun Q."/>
        </authorList>
    </citation>
    <scope>NUCLEOTIDE SEQUENCE [LARGE SCALE GENOMIC DNA]</scope>
    <source>
        <strain evidence="1 2">NSJ-46</strain>
    </source>
</reference>
<gene>
    <name evidence="1" type="ORF">H8716_15405</name>
</gene>
<proteinExistence type="predicted"/>
<sequence>MIFYYENSNGEKLDLMKPPYRAIEADIYDSVWESNSDGYEKKIELDMMDDTTNYAENMNRLYDIFAVDPENDAYGKLWVNGSYIYCRVKKKETNQWKGQIYAYITLTFVAPDLAWITEEKKTFVLLSESDGMDGLDYPYDYPYDYTAGKDATASWIIDNISDSDFSMIIYGPCVNPEIDISGHTYAVDTTVDSEEYLIIDSQSHTIMKHVASGSNISLFDKRNTEQSVFQKIKGGINTIRWSGSFLFDVIVYKARREPKWN</sequence>
<dbReference type="RefSeq" id="WP_249309899.1">
    <property type="nucleotide sequence ID" value="NZ_JACRSZ010000022.1"/>
</dbReference>
<evidence type="ECO:0008006" key="3">
    <source>
        <dbReference type="Google" id="ProtNLM"/>
    </source>
</evidence>
<organism evidence="1 2">
    <name type="scientific">Jingyaoa shaoxingensis</name>
    <dbReference type="NCBI Taxonomy" id="2763671"/>
    <lineage>
        <taxon>Bacteria</taxon>
        <taxon>Bacillati</taxon>
        <taxon>Bacillota</taxon>
        <taxon>Clostridia</taxon>
        <taxon>Lachnospirales</taxon>
        <taxon>Lachnospiraceae</taxon>
        <taxon>Jingyaoa</taxon>
    </lineage>
</organism>
<dbReference type="EMBL" id="JACRSZ010000022">
    <property type="protein sequence ID" value="MBC8574438.1"/>
    <property type="molecule type" value="Genomic_DNA"/>
</dbReference>
<name>A0ABR7NFK4_9FIRM</name>